<dbReference type="Proteomes" id="UP001194746">
    <property type="component" value="Unassembled WGS sequence"/>
</dbReference>
<organism evidence="2 3">
    <name type="scientific">Aspergillus nanangensis</name>
    <dbReference type="NCBI Taxonomy" id="2582783"/>
    <lineage>
        <taxon>Eukaryota</taxon>
        <taxon>Fungi</taxon>
        <taxon>Dikarya</taxon>
        <taxon>Ascomycota</taxon>
        <taxon>Pezizomycotina</taxon>
        <taxon>Eurotiomycetes</taxon>
        <taxon>Eurotiomycetidae</taxon>
        <taxon>Eurotiales</taxon>
        <taxon>Aspergillaceae</taxon>
        <taxon>Aspergillus</taxon>
        <taxon>Aspergillus subgen. Circumdati</taxon>
    </lineage>
</organism>
<evidence type="ECO:0000313" key="3">
    <source>
        <dbReference type="Proteomes" id="UP001194746"/>
    </source>
</evidence>
<proteinExistence type="predicted"/>
<keyword evidence="3" id="KW-1185">Reference proteome</keyword>
<evidence type="ECO:0000256" key="1">
    <source>
        <dbReference type="SAM" id="MobiDB-lite"/>
    </source>
</evidence>
<protein>
    <submittedName>
        <fullName evidence="2">Uncharacterized protein</fullName>
    </submittedName>
</protein>
<sequence>MGKDTLQPNIPATLDKPDEKGKMQQQKPQPDPYGQWGITPSKEARHDEVGKDHPVHKIPLAKQEKMRAKGVNPVLKAEMDEATKGKGGFWAKLGMTSLGGGWIK</sequence>
<feature type="compositionally biased region" description="Polar residues" evidence="1">
    <location>
        <begin position="1"/>
        <end position="10"/>
    </location>
</feature>
<reference evidence="2" key="1">
    <citation type="journal article" date="2019" name="Beilstein J. Org. Chem.">
        <title>Nanangenines: drimane sesquiterpenoids as the dominant metabolite cohort of a novel Australian fungus, Aspergillus nanangensis.</title>
        <authorList>
            <person name="Lacey H.J."/>
            <person name="Gilchrist C.L.M."/>
            <person name="Crombie A."/>
            <person name="Kalaitzis J.A."/>
            <person name="Vuong D."/>
            <person name="Rutledge P.J."/>
            <person name="Turner P."/>
            <person name="Pitt J.I."/>
            <person name="Lacey E."/>
            <person name="Chooi Y.H."/>
            <person name="Piggott A.M."/>
        </authorList>
    </citation>
    <scope>NUCLEOTIDE SEQUENCE</scope>
    <source>
        <strain evidence="2">MST-FP2251</strain>
    </source>
</reference>
<dbReference type="EMBL" id="VCAU01000021">
    <property type="protein sequence ID" value="KAF9891158.1"/>
    <property type="molecule type" value="Genomic_DNA"/>
</dbReference>
<accession>A0AAD4CRM4</accession>
<gene>
    <name evidence="2" type="ORF">FE257_005094</name>
</gene>
<name>A0AAD4CRM4_ASPNN</name>
<dbReference type="AlphaFoldDB" id="A0AAD4CRM4"/>
<evidence type="ECO:0000313" key="2">
    <source>
        <dbReference type="EMBL" id="KAF9891158.1"/>
    </source>
</evidence>
<feature type="compositionally biased region" description="Basic and acidic residues" evidence="1">
    <location>
        <begin position="42"/>
        <end position="55"/>
    </location>
</feature>
<feature type="region of interest" description="Disordered" evidence="1">
    <location>
        <begin position="1"/>
        <end position="72"/>
    </location>
</feature>
<reference evidence="2" key="2">
    <citation type="submission" date="2020-02" db="EMBL/GenBank/DDBJ databases">
        <authorList>
            <person name="Gilchrist C.L.M."/>
            <person name="Chooi Y.-H."/>
        </authorList>
    </citation>
    <scope>NUCLEOTIDE SEQUENCE</scope>
    <source>
        <strain evidence="2">MST-FP2251</strain>
    </source>
</reference>
<comment type="caution">
    <text evidence="2">The sequence shown here is derived from an EMBL/GenBank/DDBJ whole genome shotgun (WGS) entry which is preliminary data.</text>
</comment>